<dbReference type="RefSeq" id="WP_055470418.1">
    <property type="nucleotide sequence ID" value="NZ_JBEZHZ010000052.1"/>
</dbReference>
<keyword evidence="4" id="KW-1185">Reference proteome</keyword>
<sequence length="148" mass="16373">MVADLIEREAYVPAPVDRVWRVLTTAEHIRSWYAFGGAEVDLRAGGAVRFRWDEHGEFHARVELVEPPHRFVFRLAANPDEPPEKSDSTLVEFTIRPEGEGSRVTVNETGIDALSVPEPEKARHAEYAAMAWTAALEELGAIAAASHG</sequence>
<dbReference type="Gene3D" id="3.30.530.20">
    <property type="match status" value="1"/>
</dbReference>
<dbReference type="Pfam" id="PF08327">
    <property type="entry name" value="AHSA1"/>
    <property type="match status" value="1"/>
</dbReference>
<evidence type="ECO:0000313" key="4">
    <source>
        <dbReference type="Proteomes" id="UP001611548"/>
    </source>
</evidence>
<dbReference type="InterPro" id="IPR023393">
    <property type="entry name" value="START-like_dom_sf"/>
</dbReference>
<name>A0ABW7UVR5_9ACTN</name>
<feature type="domain" description="Activator of Hsp90 ATPase homologue 1/2-like C-terminal" evidence="2">
    <location>
        <begin position="14"/>
        <end position="142"/>
    </location>
</feature>
<reference evidence="3 4" key="1">
    <citation type="submission" date="2024-10" db="EMBL/GenBank/DDBJ databases">
        <title>The Natural Products Discovery Center: Release of the First 8490 Sequenced Strains for Exploring Actinobacteria Biosynthetic Diversity.</title>
        <authorList>
            <person name="Kalkreuter E."/>
            <person name="Kautsar S.A."/>
            <person name="Yang D."/>
            <person name="Bader C.D."/>
            <person name="Teijaro C.N."/>
            <person name="Fluegel L."/>
            <person name="Davis C.M."/>
            <person name="Simpson J.R."/>
            <person name="Lauterbach L."/>
            <person name="Steele A.D."/>
            <person name="Gui C."/>
            <person name="Meng S."/>
            <person name="Li G."/>
            <person name="Viehrig K."/>
            <person name="Ye F."/>
            <person name="Su P."/>
            <person name="Kiefer A.F."/>
            <person name="Nichols A."/>
            <person name="Cepeda A.J."/>
            <person name="Yan W."/>
            <person name="Fan B."/>
            <person name="Jiang Y."/>
            <person name="Adhikari A."/>
            <person name="Zheng C.-J."/>
            <person name="Schuster L."/>
            <person name="Cowan T.M."/>
            <person name="Smanski M.J."/>
            <person name="Chevrette M.G."/>
            <person name="De Carvalho L.P.S."/>
            <person name="Shen B."/>
        </authorList>
    </citation>
    <scope>NUCLEOTIDE SEQUENCE [LARGE SCALE GENOMIC DNA]</scope>
    <source>
        <strain evidence="3 4">NPDC020327</strain>
    </source>
</reference>
<dbReference type="SUPFAM" id="SSF55961">
    <property type="entry name" value="Bet v1-like"/>
    <property type="match status" value="1"/>
</dbReference>
<dbReference type="EMBL" id="JBIRWE010000010">
    <property type="protein sequence ID" value="MFI1966680.1"/>
    <property type="molecule type" value="Genomic_DNA"/>
</dbReference>
<comment type="caution">
    <text evidence="3">The sequence shown here is derived from an EMBL/GenBank/DDBJ whole genome shotgun (WGS) entry which is preliminary data.</text>
</comment>
<protein>
    <submittedName>
        <fullName evidence="3">SRPBCC domain-containing protein</fullName>
    </submittedName>
</protein>
<evidence type="ECO:0000256" key="1">
    <source>
        <dbReference type="ARBA" id="ARBA00006817"/>
    </source>
</evidence>
<dbReference type="InterPro" id="IPR013538">
    <property type="entry name" value="ASHA1/2-like_C"/>
</dbReference>
<evidence type="ECO:0000313" key="3">
    <source>
        <dbReference type="EMBL" id="MFI1966680.1"/>
    </source>
</evidence>
<comment type="similarity">
    <text evidence="1">Belongs to the AHA1 family.</text>
</comment>
<accession>A0ABW7UVR5</accession>
<gene>
    <name evidence="3" type="ORF">ACH429_21635</name>
</gene>
<dbReference type="Proteomes" id="UP001611548">
    <property type="component" value="Unassembled WGS sequence"/>
</dbReference>
<evidence type="ECO:0000259" key="2">
    <source>
        <dbReference type="Pfam" id="PF08327"/>
    </source>
</evidence>
<organism evidence="3 4">
    <name type="scientific">Streptomyces pathocidini</name>
    <dbReference type="NCBI Taxonomy" id="1650571"/>
    <lineage>
        <taxon>Bacteria</taxon>
        <taxon>Bacillati</taxon>
        <taxon>Actinomycetota</taxon>
        <taxon>Actinomycetes</taxon>
        <taxon>Kitasatosporales</taxon>
        <taxon>Streptomycetaceae</taxon>
        <taxon>Streptomyces</taxon>
    </lineage>
</organism>
<proteinExistence type="inferred from homology"/>